<dbReference type="GO" id="GO:0004888">
    <property type="term" value="F:transmembrane signaling receptor activity"/>
    <property type="evidence" value="ECO:0007669"/>
    <property type="project" value="InterPro"/>
</dbReference>
<proteinExistence type="predicted"/>
<keyword evidence="2" id="KW-0812">Transmembrane</keyword>
<feature type="transmembrane region" description="Helical" evidence="2">
    <location>
        <begin position="238"/>
        <end position="261"/>
    </location>
</feature>
<name>A0A7S1AVE6_NOCSC</name>
<dbReference type="Gene3D" id="1.20.58.390">
    <property type="entry name" value="Neurotransmitter-gated ion-channel transmembrane domain"/>
    <property type="match status" value="1"/>
</dbReference>
<dbReference type="PANTHER" id="PTHR18945">
    <property type="entry name" value="NEUROTRANSMITTER GATED ION CHANNEL"/>
    <property type="match status" value="1"/>
</dbReference>
<dbReference type="InterPro" id="IPR006201">
    <property type="entry name" value="Neur_channel"/>
</dbReference>
<dbReference type="SUPFAM" id="SSF90112">
    <property type="entry name" value="Neurotransmitter-gated ion-channel transmembrane pore"/>
    <property type="match status" value="1"/>
</dbReference>
<sequence>MLTESFTYTQLASSSTVSDASRLGPPEPIKKVSPSEAFKAAQNTIYVGVGFIRVGNINVVTGCFEALFQLRFAYCEPGLRGREKLDTGQHLGGELEHCDRWDSWEEDCPNRPRVDDRSFANVKSLERVDIYNVRLVHKIDGCKVDGLVRMTLFVRGTFREYMELQDFPYDVQKLSIHLRNNMGGKDFVLTPWTKQTEFKFQCMLMDFEFFKPPIIDLRRESTRAHRLVFNIVVQRKAWFFEINVLMILGTIISISFVTFLFKTRRDLTQNLSIVLTLVLTAVTFRFSVADKLPPAAYSTVIDKYITVSFFCLAFVVFSHLGASIFPVVVFERVVFPFVGCLWGLFNVFFCCRVFMFKRTANKRLAAMGLERMSFQGKDESVLPWKILP</sequence>
<feature type="transmembrane region" description="Helical" evidence="2">
    <location>
        <begin position="307"/>
        <end position="328"/>
    </location>
</feature>
<keyword evidence="2" id="KW-0472">Membrane</keyword>
<dbReference type="EMBL" id="HBFQ01057677">
    <property type="protein sequence ID" value="CAD8866562.1"/>
    <property type="molecule type" value="Transcribed_RNA"/>
</dbReference>
<organism evidence="3">
    <name type="scientific">Noctiluca scintillans</name>
    <name type="common">Sea sparkle</name>
    <name type="synonym">Red tide dinoflagellate</name>
    <dbReference type="NCBI Taxonomy" id="2966"/>
    <lineage>
        <taxon>Eukaryota</taxon>
        <taxon>Sar</taxon>
        <taxon>Alveolata</taxon>
        <taxon>Dinophyceae</taxon>
        <taxon>Noctilucales</taxon>
        <taxon>Noctilucaceae</taxon>
        <taxon>Noctiluca</taxon>
    </lineage>
</organism>
<dbReference type="InterPro" id="IPR036719">
    <property type="entry name" value="Neuro-gated_channel_TM_sf"/>
</dbReference>
<keyword evidence="2" id="KW-1133">Transmembrane helix</keyword>
<dbReference type="GO" id="GO:0005230">
    <property type="term" value="F:extracellular ligand-gated monoatomic ion channel activity"/>
    <property type="evidence" value="ECO:0007669"/>
    <property type="project" value="InterPro"/>
</dbReference>
<evidence type="ECO:0008006" key="4">
    <source>
        <dbReference type="Google" id="ProtNLM"/>
    </source>
</evidence>
<feature type="transmembrane region" description="Helical" evidence="2">
    <location>
        <begin position="334"/>
        <end position="355"/>
    </location>
</feature>
<gene>
    <name evidence="3" type="ORF">NSCI0253_LOCUS40917</name>
</gene>
<comment type="subcellular location">
    <subcellularLocation>
        <location evidence="1">Membrane</location>
        <topology evidence="1">Multi-pass membrane protein</topology>
    </subcellularLocation>
</comment>
<dbReference type="InterPro" id="IPR038050">
    <property type="entry name" value="Neuro_actylchol_rec"/>
</dbReference>
<protein>
    <recommendedName>
        <fullName evidence="4">Neurotransmitter-gated ion-channel ligand-binding domain-containing protein</fullName>
    </recommendedName>
</protein>
<dbReference type="GO" id="GO:0016020">
    <property type="term" value="C:membrane"/>
    <property type="evidence" value="ECO:0007669"/>
    <property type="project" value="UniProtKB-SubCell"/>
</dbReference>
<evidence type="ECO:0000313" key="3">
    <source>
        <dbReference type="EMBL" id="CAD8866562.1"/>
    </source>
</evidence>
<evidence type="ECO:0000256" key="1">
    <source>
        <dbReference type="ARBA" id="ARBA00004141"/>
    </source>
</evidence>
<accession>A0A7S1AVE6</accession>
<dbReference type="AlphaFoldDB" id="A0A7S1AVE6"/>
<evidence type="ECO:0000256" key="2">
    <source>
        <dbReference type="SAM" id="Phobius"/>
    </source>
</evidence>
<feature type="transmembrane region" description="Helical" evidence="2">
    <location>
        <begin position="267"/>
        <end position="286"/>
    </location>
</feature>
<dbReference type="InterPro" id="IPR036734">
    <property type="entry name" value="Neur_chan_lig-bd_sf"/>
</dbReference>
<reference evidence="3" key="1">
    <citation type="submission" date="2021-01" db="EMBL/GenBank/DDBJ databases">
        <authorList>
            <person name="Corre E."/>
            <person name="Pelletier E."/>
            <person name="Niang G."/>
            <person name="Scheremetjew M."/>
            <person name="Finn R."/>
            <person name="Kale V."/>
            <person name="Holt S."/>
            <person name="Cochrane G."/>
            <person name="Meng A."/>
            <person name="Brown T."/>
            <person name="Cohen L."/>
        </authorList>
    </citation>
    <scope>NUCLEOTIDE SEQUENCE</scope>
</reference>
<dbReference type="Gene3D" id="2.70.170.10">
    <property type="entry name" value="Neurotransmitter-gated ion-channel ligand-binding domain"/>
    <property type="match status" value="1"/>
</dbReference>